<evidence type="ECO:0000256" key="1">
    <source>
        <dbReference type="SAM" id="MobiDB-lite"/>
    </source>
</evidence>
<feature type="region of interest" description="Disordered" evidence="1">
    <location>
        <begin position="1"/>
        <end position="26"/>
    </location>
</feature>
<keyword evidence="2" id="KW-1133">Transmembrane helix</keyword>
<dbReference type="AlphaFoldDB" id="A0AAU8NIP2"/>
<evidence type="ECO:0000256" key="2">
    <source>
        <dbReference type="SAM" id="Phobius"/>
    </source>
</evidence>
<proteinExistence type="predicted"/>
<sequence length="62" mass="7451">MDFREFDRPTDGSESYTHQQRHEERSQQLISGVGKSIWWEISNWLILGGMLLLIFLLFKYVF</sequence>
<feature type="compositionally biased region" description="Basic and acidic residues" evidence="1">
    <location>
        <begin position="1"/>
        <end position="11"/>
    </location>
</feature>
<dbReference type="RefSeq" id="WP_342551976.1">
    <property type="nucleotide sequence ID" value="NZ_CP159992.1"/>
</dbReference>
<name>A0AAU8NIP2_9BACL</name>
<organism evidence="3">
    <name type="scientific">Paenibacillus sp. AN1007</name>
    <dbReference type="NCBI Taxonomy" id="3151385"/>
    <lineage>
        <taxon>Bacteria</taxon>
        <taxon>Bacillati</taxon>
        <taxon>Bacillota</taxon>
        <taxon>Bacilli</taxon>
        <taxon>Bacillales</taxon>
        <taxon>Paenibacillaceae</taxon>
        <taxon>Paenibacillus</taxon>
    </lineage>
</organism>
<reference evidence="3" key="1">
    <citation type="submission" date="2024-05" db="EMBL/GenBank/DDBJ databases">
        <title>Draft genome assemblies of 36 bacteria isolated from hibernating arctic ground squirrels.</title>
        <authorList>
            <person name="McKee H."/>
            <person name="Mullen L."/>
            <person name="Drown D.M."/>
            <person name="Duddleston K.N."/>
        </authorList>
    </citation>
    <scope>NUCLEOTIDE SEQUENCE</scope>
    <source>
        <strain evidence="3">AN1007</strain>
    </source>
</reference>
<protein>
    <submittedName>
        <fullName evidence="3">Uncharacterized protein</fullName>
    </submittedName>
</protein>
<feature type="transmembrane region" description="Helical" evidence="2">
    <location>
        <begin position="41"/>
        <end position="61"/>
    </location>
</feature>
<keyword evidence="2" id="KW-0472">Membrane</keyword>
<keyword evidence="2" id="KW-0812">Transmembrane</keyword>
<gene>
    <name evidence="3" type="ORF">ABXS70_06615</name>
</gene>
<dbReference type="EMBL" id="CP159992">
    <property type="protein sequence ID" value="XCP96371.1"/>
    <property type="molecule type" value="Genomic_DNA"/>
</dbReference>
<accession>A0AAU8NIP2</accession>
<evidence type="ECO:0000313" key="3">
    <source>
        <dbReference type="EMBL" id="XCP96371.1"/>
    </source>
</evidence>